<evidence type="ECO:0000313" key="6">
    <source>
        <dbReference type="EMBL" id="HHL42278.1"/>
    </source>
</evidence>
<feature type="domain" description="Sulfatase N-terminal" evidence="5">
    <location>
        <begin position="36"/>
        <end position="157"/>
    </location>
</feature>
<dbReference type="InterPro" id="IPR050738">
    <property type="entry name" value="Sulfatase"/>
</dbReference>
<feature type="compositionally biased region" description="Basic and acidic residues" evidence="3">
    <location>
        <begin position="504"/>
        <end position="516"/>
    </location>
</feature>
<gene>
    <name evidence="6" type="ORF">ENJ42_01550</name>
</gene>
<feature type="chain" id="PRO_5027722979" evidence="4">
    <location>
        <begin position="20"/>
        <end position="516"/>
    </location>
</feature>
<proteinExistence type="inferred from homology"/>
<dbReference type="PANTHER" id="PTHR42693">
    <property type="entry name" value="ARYLSULFATASE FAMILY MEMBER"/>
    <property type="match status" value="1"/>
</dbReference>
<dbReference type="Proteomes" id="UP000885830">
    <property type="component" value="Unassembled WGS sequence"/>
</dbReference>
<dbReference type="InterPro" id="IPR017850">
    <property type="entry name" value="Alkaline_phosphatase_core_sf"/>
</dbReference>
<accession>A0A7C5QV38</accession>
<comment type="similarity">
    <text evidence="1">Belongs to the sulfatase family.</text>
</comment>
<keyword evidence="2" id="KW-0378">Hydrolase</keyword>
<evidence type="ECO:0000256" key="3">
    <source>
        <dbReference type="SAM" id="MobiDB-lite"/>
    </source>
</evidence>
<dbReference type="Pfam" id="PF00884">
    <property type="entry name" value="Sulfatase"/>
    <property type="match status" value="2"/>
</dbReference>
<dbReference type="GO" id="GO:0004065">
    <property type="term" value="F:arylsulfatase activity"/>
    <property type="evidence" value="ECO:0007669"/>
    <property type="project" value="TreeGrafter"/>
</dbReference>
<evidence type="ECO:0000259" key="5">
    <source>
        <dbReference type="Pfam" id="PF00884"/>
    </source>
</evidence>
<feature type="signal peptide" evidence="4">
    <location>
        <begin position="1"/>
        <end position="19"/>
    </location>
</feature>
<reference evidence="6" key="1">
    <citation type="journal article" date="2020" name="mSystems">
        <title>Genome- and Community-Level Interaction Insights into Carbon Utilization and Element Cycling Functions of Hydrothermarchaeota in Hydrothermal Sediment.</title>
        <authorList>
            <person name="Zhou Z."/>
            <person name="Liu Y."/>
            <person name="Xu W."/>
            <person name="Pan J."/>
            <person name="Luo Z.H."/>
            <person name="Li M."/>
        </authorList>
    </citation>
    <scope>NUCLEOTIDE SEQUENCE [LARGE SCALE GENOMIC DNA]</scope>
    <source>
        <strain evidence="6">HyVt-485</strain>
    </source>
</reference>
<feature type="region of interest" description="Disordered" evidence="3">
    <location>
        <begin position="496"/>
        <end position="516"/>
    </location>
</feature>
<dbReference type="PANTHER" id="PTHR42693:SF53">
    <property type="entry name" value="ENDO-4-O-SULFATASE"/>
    <property type="match status" value="1"/>
</dbReference>
<comment type="caution">
    <text evidence="6">The sequence shown here is derived from an EMBL/GenBank/DDBJ whole genome shotgun (WGS) entry which is preliminary data.</text>
</comment>
<evidence type="ECO:0000256" key="2">
    <source>
        <dbReference type="ARBA" id="ARBA00022801"/>
    </source>
</evidence>
<feature type="domain" description="Sulfatase N-terminal" evidence="5">
    <location>
        <begin position="222"/>
        <end position="319"/>
    </location>
</feature>
<dbReference type="AlphaFoldDB" id="A0A7C5QV38"/>
<dbReference type="EMBL" id="DRMJ01000072">
    <property type="protein sequence ID" value="HHL42278.1"/>
    <property type="molecule type" value="Genomic_DNA"/>
</dbReference>
<dbReference type="CDD" id="cd16027">
    <property type="entry name" value="SGSH"/>
    <property type="match status" value="1"/>
</dbReference>
<evidence type="ECO:0000256" key="1">
    <source>
        <dbReference type="ARBA" id="ARBA00008779"/>
    </source>
</evidence>
<dbReference type="Gene3D" id="3.40.720.10">
    <property type="entry name" value="Alkaline Phosphatase, subunit A"/>
    <property type="match status" value="1"/>
</dbReference>
<protein>
    <submittedName>
        <fullName evidence="6">DUF229 domain-containing protein</fullName>
    </submittedName>
</protein>
<dbReference type="InterPro" id="IPR000917">
    <property type="entry name" value="Sulfatase_N"/>
</dbReference>
<dbReference type="SUPFAM" id="SSF53649">
    <property type="entry name" value="Alkaline phosphatase-like"/>
    <property type="match status" value="1"/>
</dbReference>
<evidence type="ECO:0000256" key="4">
    <source>
        <dbReference type="SAM" id="SignalP"/>
    </source>
</evidence>
<sequence>MRVLSVFSIFFAFILAACAGSGTGGAGQLVKTQQRPNILWIVAEDVSPWVPAFGDNTVSTPNMQRLAQEGVVFTQAFAPNPICSPTRSALMLGKYPTTAGVHHHRLSRDGKGRDAVHLPKGEFTLPELFRKAGYDTFNIGKDDYNFVYNRRDMYNKGPDGVEGHIGELKGPAFDWTALGKEAPFFGQIQIDGGKSAKKSPVSIDPDTVKLPPYYPDTALFRKAWARHYENIATMDKEVGEVLQKLDAAGLSENTVVFVFADHGMLLLRHKQFLYDGGLQVPVYVSYPKNQKAVRLHGERRDDLISLIDLSAASLDLAGIDVPDYFEGRPLFSESHQPRNYIIASRDRADYTFDRIRAIRTQNFKYIRNYLPDVPYLQPQYRDRWPLTKEYKALGKAGNLTKAQMLFLADKRPPEELYDLRVDPHEIHNLAKNPNSETDLRRLSGLLDMWIKSSGDKGLDEETTEAIGAVVARWGKRCVDPRCNAYRAKYGEEAPSGAVGVFEGQARKSKSESKENE</sequence>
<organism evidence="6">
    <name type="scientific">Hellea balneolensis</name>
    <dbReference type="NCBI Taxonomy" id="287478"/>
    <lineage>
        <taxon>Bacteria</taxon>
        <taxon>Pseudomonadati</taxon>
        <taxon>Pseudomonadota</taxon>
        <taxon>Alphaproteobacteria</taxon>
        <taxon>Maricaulales</taxon>
        <taxon>Robiginitomaculaceae</taxon>
        <taxon>Hellea</taxon>
    </lineage>
</organism>
<name>A0A7C5QV38_9PROT</name>
<keyword evidence="4" id="KW-0732">Signal</keyword>
<dbReference type="PROSITE" id="PS51257">
    <property type="entry name" value="PROKAR_LIPOPROTEIN"/>
    <property type="match status" value="1"/>
</dbReference>